<organism evidence="3 4">
    <name type="scientific">Candida viswanathii</name>
    <dbReference type="NCBI Taxonomy" id="5486"/>
    <lineage>
        <taxon>Eukaryota</taxon>
        <taxon>Fungi</taxon>
        <taxon>Dikarya</taxon>
        <taxon>Ascomycota</taxon>
        <taxon>Saccharomycotina</taxon>
        <taxon>Pichiomycetes</taxon>
        <taxon>Debaryomycetaceae</taxon>
        <taxon>Candida/Lodderomyces clade</taxon>
        <taxon>Candida</taxon>
    </lineage>
</organism>
<keyword evidence="4" id="KW-1185">Reference proteome</keyword>
<dbReference type="Proteomes" id="UP000253472">
    <property type="component" value="Unassembled WGS sequence"/>
</dbReference>
<dbReference type="InterPro" id="IPR007150">
    <property type="entry name" value="HUS1/Mec3"/>
</dbReference>
<dbReference type="PANTHER" id="PTHR12900:SF0">
    <property type="entry name" value="CHECKPOINT PROTEIN"/>
    <property type="match status" value="1"/>
</dbReference>
<dbReference type="GO" id="GO:0000724">
    <property type="term" value="P:double-strand break repair via homologous recombination"/>
    <property type="evidence" value="ECO:0007669"/>
    <property type="project" value="TreeGrafter"/>
</dbReference>
<evidence type="ECO:0000313" key="4">
    <source>
        <dbReference type="Proteomes" id="UP000253472"/>
    </source>
</evidence>
<dbReference type="AlphaFoldDB" id="A0A367YN38"/>
<name>A0A367YN38_9ASCO</name>
<dbReference type="GO" id="GO:0044778">
    <property type="term" value="P:meiotic DNA integrity checkpoint signaling"/>
    <property type="evidence" value="ECO:0007669"/>
    <property type="project" value="TreeGrafter"/>
</dbReference>
<dbReference type="GO" id="GO:0035861">
    <property type="term" value="C:site of double-strand break"/>
    <property type="evidence" value="ECO:0007669"/>
    <property type="project" value="TreeGrafter"/>
</dbReference>
<dbReference type="EMBL" id="QLNQ01000001">
    <property type="protein sequence ID" value="RCK67303.1"/>
    <property type="molecule type" value="Genomic_DNA"/>
</dbReference>
<proteinExistence type="predicted"/>
<evidence type="ECO:0000256" key="2">
    <source>
        <dbReference type="ARBA" id="ARBA00023242"/>
    </source>
</evidence>
<dbReference type="GO" id="GO:0033314">
    <property type="term" value="P:mitotic DNA replication checkpoint signaling"/>
    <property type="evidence" value="ECO:0007669"/>
    <property type="project" value="TreeGrafter"/>
</dbReference>
<gene>
    <name evidence="3" type="primary">MEC3_0</name>
    <name evidence="3" type="ORF">Cantr_02903</name>
</gene>
<dbReference type="PANTHER" id="PTHR12900">
    <property type="entry name" value="MITOTIC AND DNA DAMAGE CHECKPOINT PROTEIN HUS1"/>
    <property type="match status" value="1"/>
</dbReference>
<dbReference type="OrthoDB" id="419537at2759"/>
<evidence type="ECO:0000313" key="3">
    <source>
        <dbReference type="EMBL" id="RCK67303.1"/>
    </source>
</evidence>
<dbReference type="Pfam" id="PF04005">
    <property type="entry name" value="Hus1"/>
    <property type="match status" value="1"/>
</dbReference>
<keyword evidence="2" id="KW-0539">Nucleus</keyword>
<sequence>MRLKLMTRNPEPLKETLSLISHVRKFIILKFTNDELTIILVNGQTISLEPQVWCKLKMSSLFESIIIESKQGDAVLIELNVDLLLQTLRNFDKANSEGLNLKLQRTETSGKPGVNTKVGRTASLALYYSNLNINANVINHTFKIPAKIVKDPINVLHEPQRPHLGFFFKMPHEFVTMFKRLEKFKKTPSGDLVTIKASKLNKAYLGFILEEEGKYKVTISWNGTIEVAEKIVSDSQSSEDAVHELQSQTDEDHYHLDNTVEQAAFKVKLKDWQLASKIVGRCKEVVLDIGPNDCSLHCDLDGTGDVEIAYFVNGYRSSV</sequence>
<dbReference type="Gene3D" id="3.70.10.10">
    <property type="match status" value="1"/>
</dbReference>
<comment type="subcellular location">
    <subcellularLocation>
        <location evidence="1">Nucleus</location>
    </subcellularLocation>
</comment>
<dbReference type="GO" id="GO:0006289">
    <property type="term" value="P:nucleotide-excision repair"/>
    <property type="evidence" value="ECO:0007669"/>
    <property type="project" value="TreeGrafter"/>
</dbReference>
<evidence type="ECO:0000256" key="1">
    <source>
        <dbReference type="ARBA" id="ARBA00004123"/>
    </source>
</evidence>
<dbReference type="GO" id="GO:0000723">
    <property type="term" value="P:telomere maintenance"/>
    <property type="evidence" value="ECO:0007669"/>
    <property type="project" value="TreeGrafter"/>
</dbReference>
<comment type="caution">
    <text evidence="3">The sequence shown here is derived from an EMBL/GenBank/DDBJ whole genome shotgun (WGS) entry which is preliminary data.</text>
</comment>
<dbReference type="GO" id="GO:0031573">
    <property type="term" value="P:mitotic intra-S DNA damage checkpoint signaling"/>
    <property type="evidence" value="ECO:0007669"/>
    <property type="project" value="TreeGrafter"/>
</dbReference>
<dbReference type="STRING" id="5486.A0A367YN38"/>
<dbReference type="GO" id="GO:0030896">
    <property type="term" value="C:checkpoint clamp complex"/>
    <property type="evidence" value="ECO:0007669"/>
    <property type="project" value="InterPro"/>
</dbReference>
<protein>
    <submittedName>
        <fullName evidence="3">DNA damage checkpoint control protein MEC3</fullName>
    </submittedName>
</protein>
<reference evidence="3 4" key="1">
    <citation type="submission" date="2018-06" db="EMBL/GenBank/DDBJ databases">
        <title>Whole genome sequencing of Candida tropicalis (genome annotated by CSBL at Korea University).</title>
        <authorList>
            <person name="Ahn J."/>
        </authorList>
    </citation>
    <scope>NUCLEOTIDE SEQUENCE [LARGE SCALE GENOMIC DNA]</scope>
    <source>
        <strain evidence="3 4">ATCC 20962</strain>
    </source>
</reference>
<accession>A0A367YN38</accession>